<feature type="domain" description="Phytanoyl-CoA hydroxylase-interacting protein-like C-terminal" evidence="1">
    <location>
        <begin position="2"/>
        <end position="130"/>
    </location>
</feature>
<dbReference type="InParanoid" id="K1S290"/>
<dbReference type="PANTHER" id="PTHR15698">
    <property type="entry name" value="PROTEIN CBG15099"/>
    <property type="match status" value="1"/>
</dbReference>
<evidence type="ECO:0000259" key="1">
    <source>
        <dbReference type="Pfam" id="PF19281"/>
    </source>
</evidence>
<protein>
    <submittedName>
        <fullName evidence="2">Phytanoyl-CoA hydroxylase-interacting protein</fullName>
    </submittedName>
</protein>
<dbReference type="PANTHER" id="PTHR15698:SF10">
    <property type="entry name" value="PHYTANOYL-COA HYDROXYLASE-INTERACTING PROTEIN-LIKE C-TERMINAL DOMAIN-CONTAINING PROTEIN"/>
    <property type="match status" value="1"/>
</dbReference>
<dbReference type="HOGENOM" id="CLU_054218_3_0_1"/>
<sequence length="196" mass="23203">MWRDKPQHYWKDIFYKKKGNMIPYMKDFNGDQRSAINGNLKGLFFGCGLDRKRRQPPHFSYFGDERLLVNADVLLNFTKKLYFADFYCHYQYHYATLVVTNPGSRQDRFCIDHDLVPLDLFDNELLYLDYYNNYEQTPVFVTLGIRVELFVTEGLNLFSLFNKGIGRLVNVQPRGRGHSRKNGIPKKEICNICNLY</sequence>
<dbReference type="InterPro" id="IPR042868">
    <property type="entry name" value="PHYHIP/PHYHIPL"/>
</dbReference>
<gene>
    <name evidence="2" type="ORF">CGI_10017524</name>
</gene>
<reference evidence="2" key="1">
    <citation type="journal article" date="2012" name="Nature">
        <title>The oyster genome reveals stress adaptation and complexity of shell formation.</title>
        <authorList>
            <person name="Zhang G."/>
            <person name="Fang X."/>
            <person name="Guo X."/>
            <person name="Li L."/>
            <person name="Luo R."/>
            <person name="Xu F."/>
            <person name="Yang P."/>
            <person name="Zhang L."/>
            <person name="Wang X."/>
            <person name="Qi H."/>
            <person name="Xiong Z."/>
            <person name="Que H."/>
            <person name="Xie Y."/>
            <person name="Holland P.W."/>
            <person name="Paps J."/>
            <person name="Zhu Y."/>
            <person name="Wu F."/>
            <person name="Chen Y."/>
            <person name="Wang J."/>
            <person name="Peng C."/>
            <person name="Meng J."/>
            <person name="Yang L."/>
            <person name="Liu J."/>
            <person name="Wen B."/>
            <person name="Zhang N."/>
            <person name="Huang Z."/>
            <person name="Zhu Q."/>
            <person name="Feng Y."/>
            <person name="Mount A."/>
            <person name="Hedgecock D."/>
            <person name="Xu Z."/>
            <person name="Liu Y."/>
            <person name="Domazet-Loso T."/>
            <person name="Du Y."/>
            <person name="Sun X."/>
            <person name="Zhang S."/>
            <person name="Liu B."/>
            <person name="Cheng P."/>
            <person name="Jiang X."/>
            <person name="Li J."/>
            <person name="Fan D."/>
            <person name="Wang W."/>
            <person name="Fu W."/>
            <person name="Wang T."/>
            <person name="Wang B."/>
            <person name="Zhang J."/>
            <person name="Peng Z."/>
            <person name="Li Y."/>
            <person name="Li N."/>
            <person name="Wang J."/>
            <person name="Chen M."/>
            <person name="He Y."/>
            <person name="Tan F."/>
            <person name="Song X."/>
            <person name="Zheng Q."/>
            <person name="Huang R."/>
            <person name="Yang H."/>
            <person name="Du X."/>
            <person name="Chen L."/>
            <person name="Yang M."/>
            <person name="Gaffney P.M."/>
            <person name="Wang S."/>
            <person name="Luo L."/>
            <person name="She Z."/>
            <person name="Ming Y."/>
            <person name="Huang W."/>
            <person name="Zhang S."/>
            <person name="Huang B."/>
            <person name="Zhang Y."/>
            <person name="Qu T."/>
            <person name="Ni P."/>
            <person name="Miao G."/>
            <person name="Wang J."/>
            <person name="Wang Q."/>
            <person name="Steinberg C.E."/>
            <person name="Wang H."/>
            <person name="Li N."/>
            <person name="Qian L."/>
            <person name="Zhang G."/>
            <person name="Li Y."/>
            <person name="Yang H."/>
            <person name="Liu X."/>
            <person name="Wang J."/>
            <person name="Yin Y."/>
            <person name="Wang J."/>
        </authorList>
    </citation>
    <scope>NUCLEOTIDE SEQUENCE [LARGE SCALE GENOMIC DNA]</scope>
    <source>
        <strain evidence="2">05x7-T-G4-1.051#20</strain>
    </source>
</reference>
<dbReference type="Pfam" id="PF19281">
    <property type="entry name" value="PHYHIP_C"/>
    <property type="match status" value="1"/>
</dbReference>
<accession>K1S290</accession>
<dbReference type="EMBL" id="JH815866">
    <property type="protein sequence ID" value="EKC41421.1"/>
    <property type="molecule type" value="Genomic_DNA"/>
</dbReference>
<organism evidence="2">
    <name type="scientific">Magallana gigas</name>
    <name type="common">Pacific oyster</name>
    <name type="synonym">Crassostrea gigas</name>
    <dbReference type="NCBI Taxonomy" id="29159"/>
    <lineage>
        <taxon>Eukaryota</taxon>
        <taxon>Metazoa</taxon>
        <taxon>Spiralia</taxon>
        <taxon>Lophotrochozoa</taxon>
        <taxon>Mollusca</taxon>
        <taxon>Bivalvia</taxon>
        <taxon>Autobranchia</taxon>
        <taxon>Pteriomorphia</taxon>
        <taxon>Ostreida</taxon>
        <taxon>Ostreoidea</taxon>
        <taxon>Ostreidae</taxon>
        <taxon>Magallana</taxon>
    </lineage>
</organism>
<name>K1S290_MAGGI</name>
<dbReference type="InterPro" id="IPR045545">
    <property type="entry name" value="PHYIP/PHIPL_C"/>
</dbReference>
<evidence type="ECO:0000313" key="2">
    <source>
        <dbReference type="EMBL" id="EKC41421.1"/>
    </source>
</evidence>
<dbReference type="AlphaFoldDB" id="K1S290"/>
<proteinExistence type="predicted"/>